<dbReference type="GO" id="GO:0046872">
    <property type="term" value="F:metal ion binding"/>
    <property type="evidence" value="ECO:0007669"/>
    <property type="project" value="UniProtKB-KW"/>
</dbReference>
<proteinExistence type="predicted"/>
<evidence type="ECO:0000313" key="6">
    <source>
        <dbReference type="EMBL" id="RDU69850.1"/>
    </source>
</evidence>
<dbReference type="EMBL" id="NXLU01000001">
    <property type="protein sequence ID" value="RDU69850.1"/>
    <property type="molecule type" value="Genomic_DNA"/>
</dbReference>
<organism evidence="6 7">
    <name type="scientific">Helicobacter cholecystus</name>
    <dbReference type="NCBI Taxonomy" id="45498"/>
    <lineage>
        <taxon>Bacteria</taxon>
        <taxon>Pseudomonadati</taxon>
        <taxon>Campylobacterota</taxon>
        <taxon>Epsilonproteobacteria</taxon>
        <taxon>Campylobacterales</taxon>
        <taxon>Helicobacteraceae</taxon>
        <taxon>Helicobacter</taxon>
    </lineage>
</organism>
<evidence type="ECO:0000313" key="7">
    <source>
        <dbReference type="Proteomes" id="UP000257067"/>
    </source>
</evidence>
<keyword evidence="7" id="KW-1185">Reference proteome</keyword>
<dbReference type="PROSITE" id="PS00198">
    <property type="entry name" value="4FE4S_FER_1"/>
    <property type="match status" value="2"/>
</dbReference>
<evidence type="ECO:0000259" key="5">
    <source>
        <dbReference type="PROSITE" id="PS51379"/>
    </source>
</evidence>
<comment type="caution">
    <text evidence="6">The sequence shown here is derived from an EMBL/GenBank/DDBJ whole genome shotgun (WGS) entry which is preliminary data.</text>
</comment>
<feature type="domain" description="4Fe-4S ferredoxin-type" evidence="5">
    <location>
        <begin position="5"/>
        <end position="34"/>
    </location>
</feature>
<dbReference type="Proteomes" id="UP000257067">
    <property type="component" value="Unassembled WGS sequence"/>
</dbReference>
<gene>
    <name evidence="6" type="primary">oorD</name>
    <name evidence="6" type="ORF">CQA62_00070</name>
</gene>
<dbReference type="AlphaFoldDB" id="A0A3D8IY03"/>
<dbReference type="NCBIfam" id="NF007205">
    <property type="entry name" value="PRK09626.1"/>
    <property type="match status" value="1"/>
</dbReference>
<dbReference type="RefSeq" id="WP_104723446.1">
    <property type="nucleotide sequence ID" value="NZ_FZNE01000002.1"/>
</dbReference>
<dbReference type="GO" id="GO:0051539">
    <property type="term" value="F:4 iron, 4 sulfur cluster binding"/>
    <property type="evidence" value="ECO:0007669"/>
    <property type="project" value="UniProtKB-KW"/>
</dbReference>
<keyword evidence="2" id="KW-0479">Metal-binding</keyword>
<dbReference type="PANTHER" id="PTHR43687:SF4">
    <property type="entry name" value="BLR5484 PROTEIN"/>
    <property type="match status" value="1"/>
</dbReference>
<keyword evidence="4" id="KW-0411">Iron-sulfur</keyword>
<keyword evidence="1" id="KW-0004">4Fe-4S</keyword>
<sequence length="103" mass="11520">MEDKVPVWVEEERCKGCDICVSLCPAGVLSMRLDAHKVLGKVAEVSFPHSCIGCRECELHCPDFAIFVAEKGEYSFAKISFEAQERGKRIKNNNYVLPQGEKA</sequence>
<dbReference type="InterPro" id="IPR050572">
    <property type="entry name" value="Fe-S_Ferredoxin"/>
</dbReference>
<keyword evidence="3" id="KW-0408">Iron</keyword>
<evidence type="ECO:0000256" key="1">
    <source>
        <dbReference type="ARBA" id="ARBA00022485"/>
    </source>
</evidence>
<evidence type="ECO:0000256" key="2">
    <source>
        <dbReference type="ARBA" id="ARBA00022723"/>
    </source>
</evidence>
<dbReference type="Pfam" id="PF13187">
    <property type="entry name" value="Fer4_9"/>
    <property type="match status" value="1"/>
</dbReference>
<protein>
    <submittedName>
        <fullName evidence="6">4Fe-4S dicluster domain-containing protein</fullName>
    </submittedName>
</protein>
<dbReference type="InterPro" id="IPR017900">
    <property type="entry name" value="4Fe4S_Fe_S_CS"/>
</dbReference>
<evidence type="ECO:0000256" key="4">
    <source>
        <dbReference type="ARBA" id="ARBA00023014"/>
    </source>
</evidence>
<name>A0A3D8IY03_9HELI</name>
<dbReference type="PROSITE" id="PS51379">
    <property type="entry name" value="4FE4S_FER_2"/>
    <property type="match status" value="2"/>
</dbReference>
<dbReference type="Gene3D" id="3.30.70.20">
    <property type="match status" value="1"/>
</dbReference>
<feature type="domain" description="4Fe-4S ferredoxin-type" evidence="5">
    <location>
        <begin position="41"/>
        <end position="71"/>
    </location>
</feature>
<accession>A0A3D8IY03</accession>
<evidence type="ECO:0000256" key="3">
    <source>
        <dbReference type="ARBA" id="ARBA00023004"/>
    </source>
</evidence>
<dbReference type="InterPro" id="IPR017896">
    <property type="entry name" value="4Fe4S_Fe-S-bd"/>
</dbReference>
<dbReference type="PANTHER" id="PTHR43687">
    <property type="entry name" value="ADENYLYLSULFATE REDUCTASE, BETA SUBUNIT"/>
    <property type="match status" value="1"/>
</dbReference>
<dbReference type="SUPFAM" id="SSF54862">
    <property type="entry name" value="4Fe-4S ferredoxins"/>
    <property type="match status" value="1"/>
</dbReference>
<dbReference type="OrthoDB" id="9804603at2"/>
<reference evidence="6 7" key="1">
    <citation type="submission" date="2018-04" db="EMBL/GenBank/DDBJ databases">
        <title>Novel Campyloabacter and Helicobacter Species and Strains.</title>
        <authorList>
            <person name="Mannion A.J."/>
            <person name="Shen Z."/>
            <person name="Fox J.G."/>
        </authorList>
    </citation>
    <scope>NUCLEOTIDE SEQUENCE [LARGE SCALE GENOMIC DNA]</scope>
    <source>
        <strain evidence="6 7">ATCC 700242</strain>
    </source>
</reference>